<dbReference type="OrthoDB" id="3219396at2759"/>
<gene>
    <name evidence="2" type="ORF">LOAG_13848</name>
</gene>
<dbReference type="InParanoid" id="A0A1S0TJ77"/>
<feature type="domain" description="F-box" evidence="1">
    <location>
        <begin position="75"/>
        <end position="121"/>
    </location>
</feature>
<dbReference type="EMBL" id="JH712628">
    <property type="protein sequence ID" value="EFO14668.1"/>
    <property type="molecule type" value="Genomic_DNA"/>
</dbReference>
<dbReference type="RefSeq" id="XP_003149401.1">
    <property type="nucleotide sequence ID" value="XM_003149353.1"/>
</dbReference>
<sequence length="124" mass="14339">MDAITESPGRYWLISLKYDMIDSTNAHQMQTYYSLIQLIHLLDAMTPSRSPRFQSGTELDGGEFTTDSNVKKETFSVVNDLSDDILLTIFGYCHPTDLIHSFSLVCRRWNHLTNYSIWLTEVRV</sequence>
<dbReference type="CTD" id="9951323"/>
<proteinExistence type="predicted"/>
<evidence type="ECO:0000313" key="2">
    <source>
        <dbReference type="EMBL" id="EFO14668.1"/>
    </source>
</evidence>
<dbReference type="CDD" id="cd09917">
    <property type="entry name" value="F-box_SF"/>
    <property type="match status" value="1"/>
</dbReference>
<reference evidence="2" key="1">
    <citation type="submission" date="2012-04" db="EMBL/GenBank/DDBJ databases">
        <title>The Genome Sequence of Loa loa.</title>
        <authorList>
            <consortium name="The Broad Institute Genome Sequencing Platform"/>
            <consortium name="Broad Institute Genome Sequencing Center for Infectious Disease"/>
            <person name="Nutman T.B."/>
            <person name="Fink D.L."/>
            <person name="Russ C."/>
            <person name="Young S."/>
            <person name="Zeng Q."/>
            <person name="Gargeya S."/>
            <person name="Alvarado L."/>
            <person name="Berlin A."/>
            <person name="Chapman S.B."/>
            <person name="Chen Z."/>
            <person name="Freedman E."/>
            <person name="Gellesch M."/>
            <person name="Goldberg J."/>
            <person name="Griggs A."/>
            <person name="Gujja S."/>
            <person name="Heilman E.R."/>
            <person name="Heiman D."/>
            <person name="Howarth C."/>
            <person name="Mehta T."/>
            <person name="Neiman D."/>
            <person name="Pearson M."/>
            <person name="Roberts A."/>
            <person name="Saif S."/>
            <person name="Shea T."/>
            <person name="Shenoy N."/>
            <person name="Sisk P."/>
            <person name="Stolte C."/>
            <person name="Sykes S."/>
            <person name="White J."/>
            <person name="Yandava C."/>
            <person name="Haas B."/>
            <person name="Henn M.R."/>
            <person name="Nusbaum C."/>
            <person name="Birren B."/>
        </authorList>
    </citation>
    <scope>NUCLEOTIDE SEQUENCE [LARGE SCALE GENOMIC DNA]</scope>
</reference>
<name>A0A1S0TJ77_LOALO</name>
<dbReference type="KEGG" id="loa:LOAG_13848"/>
<dbReference type="InterPro" id="IPR001810">
    <property type="entry name" value="F-box_dom"/>
</dbReference>
<dbReference type="InterPro" id="IPR036047">
    <property type="entry name" value="F-box-like_dom_sf"/>
</dbReference>
<dbReference type="PROSITE" id="PS50181">
    <property type="entry name" value="FBOX"/>
    <property type="match status" value="1"/>
</dbReference>
<protein>
    <recommendedName>
        <fullName evidence="1">F-box domain-containing protein</fullName>
    </recommendedName>
</protein>
<dbReference type="AlphaFoldDB" id="A0A1S0TJ77"/>
<accession>A0A1S0TJ77</accession>
<dbReference type="Gene3D" id="1.20.1280.50">
    <property type="match status" value="1"/>
</dbReference>
<organism evidence="2">
    <name type="scientific">Loa loa</name>
    <name type="common">Eye worm</name>
    <name type="synonym">Filaria loa</name>
    <dbReference type="NCBI Taxonomy" id="7209"/>
    <lineage>
        <taxon>Eukaryota</taxon>
        <taxon>Metazoa</taxon>
        <taxon>Ecdysozoa</taxon>
        <taxon>Nematoda</taxon>
        <taxon>Chromadorea</taxon>
        <taxon>Rhabditida</taxon>
        <taxon>Spirurina</taxon>
        <taxon>Spiruromorpha</taxon>
        <taxon>Filarioidea</taxon>
        <taxon>Onchocercidae</taxon>
        <taxon>Loa</taxon>
    </lineage>
</organism>
<dbReference type="GeneID" id="9951323"/>
<dbReference type="Pfam" id="PF12937">
    <property type="entry name" value="F-box-like"/>
    <property type="match status" value="1"/>
</dbReference>
<evidence type="ECO:0000259" key="1">
    <source>
        <dbReference type="PROSITE" id="PS50181"/>
    </source>
</evidence>
<dbReference type="SUPFAM" id="SSF81383">
    <property type="entry name" value="F-box domain"/>
    <property type="match status" value="1"/>
</dbReference>